<dbReference type="EMBL" id="FMUR01000004">
    <property type="protein sequence ID" value="SCX87927.1"/>
    <property type="molecule type" value="Genomic_DNA"/>
</dbReference>
<dbReference type="AlphaFoldDB" id="A0A1G5BCY7"/>
<evidence type="ECO:0000313" key="2">
    <source>
        <dbReference type="Proteomes" id="UP000183047"/>
    </source>
</evidence>
<accession>A0A1G5BCY7</accession>
<gene>
    <name evidence="1" type="ORF">SAMN02910451_00658</name>
</gene>
<evidence type="ECO:0000313" key="1">
    <source>
        <dbReference type="EMBL" id="SCX87927.1"/>
    </source>
</evidence>
<reference evidence="2" key="1">
    <citation type="submission" date="2016-10" db="EMBL/GenBank/DDBJ databases">
        <authorList>
            <person name="Varghese N."/>
            <person name="Submissions S."/>
        </authorList>
    </citation>
    <scope>NUCLEOTIDE SEQUENCE [LARGE SCALE GENOMIC DNA]</scope>
    <source>
        <strain evidence="2">XBD2006</strain>
    </source>
</reference>
<dbReference type="RefSeq" id="WP_074461413.1">
    <property type="nucleotide sequence ID" value="NZ_FMUR01000004.1"/>
</dbReference>
<sequence>MVEELLKDITLDYLKDTDIGANIQKAMNGIAKAQETVLAYMNDDSPEQLKRIRIGTIATFAILGKIASGKNIKEFDKQDWIDIASKISDLAILPDGQQYSVEVFEAYADYVDISVKLLDKNGISKEKCEAISRIAKEVRKLSKDVSKGIISEVDYTEKCLWLLLEAMIKLITSYSAILLGEDLAQFNQSVAMLAFEYGRYSLYKHESEILNQYIEYQATVDAELEAKLDKYRDEIQERSKVFDELLANAFSRDISERLKASAEIARNVGVDETEILNSVEKIDDFFG</sequence>
<proteinExistence type="predicted"/>
<organism evidence="1 2">
    <name type="scientific">Butyrivibrio hungatei</name>
    <dbReference type="NCBI Taxonomy" id="185008"/>
    <lineage>
        <taxon>Bacteria</taxon>
        <taxon>Bacillati</taxon>
        <taxon>Bacillota</taxon>
        <taxon>Clostridia</taxon>
        <taxon>Lachnospirales</taxon>
        <taxon>Lachnospiraceae</taxon>
        <taxon>Butyrivibrio</taxon>
    </lineage>
</organism>
<name>A0A1G5BCY7_9FIRM</name>
<keyword evidence="2" id="KW-1185">Reference proteome</keyword>
<dbReference type="OrthoDB" id="2004927at2"/>
<protein>
    <submittedName>
        <fullName evidence="1">Uncharacterized protein</fullName>
    </submittedName>
</protein>
<dbReference type="Proteomes" id="UP000183047">
    <property type="component" value="Unassembled WGS sequence"/>
</dbReference>